<accession>A0ABS2N8S0</accession>
<dbReference type="InterPro" id="IPR019206">
    <property type="entry name" value="DUF2085_TM"/>
</dbReference>
<sequence length="123" mass="14191">MKEFILDIFTLRFMPCHRIKERSLVLRGKQFPVCYRCMFLLIGMLCVIPILYFRIIFSLDLAIPSCVALNIPMLMDGWTQRMDIRRSNNLLRAITGLCAGLGLSILSVSTAYYGINTLFMFLK</sequence>
<proteinExistence type="predicted"/>
<name>A0ABS2N8S0_9BACI</name>
<evidence type="ECO:0000313" key="2">
    <source>
        <dbReference type="EMBL" id="MBM7584214.1"/>
    </source>
</evidence>
<organism evidence="2 3">
    <name type="scientific">Rossellomorea pakistanensis</name>
    <dbReference type="NCBI Taxonomy" id="992288"/>
    <lineage>
        <taxon>Bacteria</taxon>
        <taxon>Bacillati</taxon>
        <taxon>Bacillota</taxon>
        <taxon>Bacilli</taxon>
        <taxon>Bacillales</taxon>
        <taxon>Bacillaceae</taxon>
        <taxon>Rossellomorea</taxon>
    </lineage>
</organism>
<gene>
    <name evidence="2" type="ORF">JOC86_000751</name>
</gene>
<comment type="caution">
    <text evidence="2">The sequence shown here is derived from an EMBL/GenBank/DDBJ whole genome shotgun (WGS) entry which is preliminary data.</text>
</comment>
<feature type="transmembrane region" description="Helical" evidence="1">
    <location>
        <begin position="90"/>
        <end position="115"/>
    </location>
</feature>
<dbReference type="EMBL" id="JAFBDZ010000001">
    <property type="protein sequence ID" value="MBM7584214.1"/>
    <property type="molecule type" value="Genomic_DNA"/>
</dbReference>
<reference evidence="2 3" key="1">
    <citation type="submission" date="2021-01" db="EMBL/GenBank/DDBJ databases">
        <title>Genomic Encyclopedia of Type Strains, Phase IV (KMG-IV): sequencing the most valuable type-strain genomes for metagenomic binning, comparative biology and taxonomic classification.</title>
        <authorList>
            <person name="Goeker M."/>
        </authorList>
    </citation>
    <scope>NUCLEOTIDE SEQUENCE [LARGE SCALE GENOMIC DNA]</scope>
    <source>
        <strain evidence="2 3">DSM 24834</strain>
    </source>
</reference>
<keyword evidence="3" id="KW-1185">Reference proteome</keyword>
<dbReference type="Pfam" id="PF09858">
    <property type="entry name" value="DUF2085"/>
    <property type="match status" value="1"/>
</dbReference>
<keyword evidence="1" id="KW-0812">Transmembrane</keyword>
<dbReference type="Proteomes" id="UP001646157">
    <property type="component" value="Unassembled WGS sequence"/>
</dbReference>
<keyword evidence="1" id="KW-1133">Transmembrane helix</keyword>
<keyword evidence="1" id="KW-0472">Membrane</keyword>
<evidence type="ECO:0000256" key="1">
    <source>
        <dbReference type="SAM" id="Phobius"/>
    </source>
</evidence>
<dbReference type="RefSeq" id="WP_205168396.1">
    <property type="nucleotide sequence ID" value="NZ_JAFBDZ010000001.1"/>
</dbReference>
<evidence type="ECO:0000313" key="3">
    <source>
        <dbReference type="Proteomes" id="UP001646157"/>
    </source>
</evidence>
<protein>
    <submittedName>
        <fullName evidence="2">Membrane protein</fullName>
    </submittedName>
</protein>
<feature type="transmembrane region" description="Helical" evidence="1">
    <location>
        <begin position="33"/>
        <end position="55"/>
    </location>
</feature>